<reference evidence="1 2" key="1">
    <citation type="submission" date="2020-09" db="EMBL/GenBank/DDBJ databases">
        <title>Draft genome of Gelidibacter salicanalis PAMC21136.</title>
        <authorList>
            <person name="Park H."/>
        </authorList>
    </citation>
    <scope>NUCLEOTIDE SEQUENCE [LARGE SCALE GENOMIC DNA]</scope>
    <source>
        <strain evidence="1 2">PAMC21136</strain>
    </source>
</reference>
<dbReference type="RefSeq" id="WP_199602623.1">
    <property type="nucleotide sequence ID" value="NZ_JAEHJZ010000048.1"/>
</dbReference>
<sequence>MNDSEESTWIEQHFDLVRETFKDKEYEKYLTEALNTYEWNKHKPFIFCLSEKKDSLSQWRAYSADGKGVCIGFSTKALNIKQDSPWPNSNADHTIGILPIEYSIRNQKKEILKFSEDFKKIYDEKKEELWEVSSAFLGTSFATLAMTFKNPSFIEEKEWRIIHTPTKYSVESETEKRMSDLKFRVNNHKIVTYHEYDLSKIFNSKLINEIVLGPKSNIDIPELEQFLEYNNLSKTKISISESTYR</sequence>
<comment type="caution">
    <text evidence="1">The sequence shown here is derived from an EMBL/GenBank/DDBJ whole genome shotgun (WGS) entry which is preliminary data.</text>
</comment>
<dbReference type="Pfam" id="PF11185">
    <property type="entry name" value="DUF2971"/>
    <property type="match status" value="1"/>
</dbReference>
<dbReference type="EMBL" id="JAEHJZ010000048">
    <property type="protein sequence ID" value="MBJ7882501.1"/>
    <property type="molecule type" value="Genomic_DNA"/>
</dbReference>
<accession>A0A934KNB4</accession>
<gene>
    <name evidence="1" type="ORF">JEM65_17845</name>
</gene>
<name>A0A934KNB4_9FLAO</name>
<dbReference type="InterPro" id="IPR021352">
    <property type="entry name" value="DUF2971"/>
</dbReference>
<keyword evidence="2" id="KW-1185">Reference proteome</keyword>
<organism evidence="1 2">
    <name type="scientific">Gelidibacter salicanalis</name>
    <dbReference type="NCBI Taxonomy" id="291193"/>
    <lineage>
        <taxon>Bacteria</taxon>
        <taxon>Pseudomonadati</taxon>
        <taxon>Bacteroidota</taxon>
        <taxon>Flavobacteriia</taxon>
        <taxon>Flavobacteriales</taxon>
        <taxon>Flavobacteriaceae</taxon>
        <taxon>Gelidibacter</taxon>
    </lineage>
</organism>
<dbReference type="AlphaFoldDB" id="A0A934KNB4"/>
<protein>
    <submittedName>
        <fullName evidence="1">DUF2971 domain-containing protein</fullName>
    </submittedName>
</protein>
<dbReference type="Proteomes" id="UP000662373">
    <property type="component" value="Unassembled WGS sequence"/>
</dbReference>
<proteinExistence type="predicted"/>
<evidence type="ECO:0000313" key="2">
    <source>
        <dbReference type="Proteomes" id="UP000662373"/>
    </source>
</evidence>
<evidence type="ECO:0000313" key="1">
    <source>
        <dbReference type="EMBL" id="MBJ7882501.1"/>
    </source>
</evidence>